<dbReference type="Proteomes" id="UP000265742">
    <property type="component" value="Unassembled WGS sequence"/>
</dbReference>
<dbReference type="EMBL" id="QXTG01000002">
    <property type="protein sequence ID" value="RIX28089.1"/>
    <property type="molecule type" value="Genomic_DNA"/>
</dbReference>
<organism evidence="1 2">
    <name type="scientific">Amnibacterium setariae</name>
    <dbReference type="NCBI Taxonomy" id="2306585"/>
    <lineage>
        <taxon>Bacteria</taxon>
        <taxon>Bacillati</taxon>
        <taxon>Actinomycetota</taxon>
        <taxon>Actinomycetes</taxon>
        <taxon>Micrococcales</taxon>
        <taxon>Microbacteriaceae</taxon>
        <taxon>Amnibacterium</taxon>
    </lineage>
</organism>
<evidence type="ECO:0000313" key="2">
    <source>
        <dbReference type="Proteomes" id="UP000265742"/>
    </source>
</evidence>
<sequence length="289" mass="31287">MQHADAAAVAGRLRQAWSRSGAVTEGFRFRDAEVEVDGVIRVAFDWRRDPQRYAVRIPFPGWIRDAIGDGFTAREAVDELSLRLMEELDTGFVSRAARTPDGDVVLLEDRAPRRTGWCVGDVPLEQSASARERALEQARRTGRSTVVVAGRDADDLEPVADPGRHLDDDGLDGSAGRAAVRAGDLIAWLQLDRGDLASRFVGQAVVTRLDGSTARVALLELRTSDPAAAEDLAIAACRRAVEAGAQRIEAPRDLDLLLDLGFRAEGEVLAARYDEVRPPEPCGRSGAPA</sequence>
<evidence type="ECO:0000313" key="1">
    <source>
        <dbReference type="EMBL" id="RIX28089.1"/>
    </source>
</evidence>
<gene>
    <name evidence="1" type="ORF">D1781_11420</name>
</gene>
<keyword evidence="2" id="KW-1185">Reference proteome</keyword>
<accession>A0A3A1TWA9</accession>
<proteinExistence type="predicted"/>
<name>A0A3A1TWA9_9MICO</name>
<dbReference type="AlphaFoldDB" id="A0A3A1TWA9"/>
<comment type="caution">
    <text evidence="1">The sequence shown here is derived from an EMBL/GenBank/DDBJ whole genome shotgun (WGS) entry which is preliminary data.</text>
</comment>
<protein>
    <submittedName>
        <fullName evidence="1">Uncharacterized protein</fullName>
    </submittedName>
</protein>
<reference evidence="2" key="1">
    <citation type="submission" date="2018-09" db="EMBL/GenBank/DDBJ databases">
        <authorList>
            <person name="Kim I."/>
        </authorList>
    </citation>
    <scope>NUCLEOTIDE SEQUENCE [LARGE SCALE GENOMIC DNA]</scope>
    <source>
        <strain evidence="2">DD4a</strain>
    </source>
</reference>